<dbReference type="InterPro" id="IPR011006">
    <property type="entry name" value="CheY-like_superfamily"/>
</dbReference>
<keyword evidence="4" id="KW-0804">Transcription</keyword>
<dbReference type="CDD" id="cd00009">
    <property type="entry name" value="AAA"/>
    <property type="match status" value="1"/>
</dbReference>
<keyword evidence="2" id="KW-0067">ATP-binding</keyword>
<dbReference type="Gene3D" id="1.10.10.60">
    <property type="entry name" value="Homeodomain-like"/>
    <property type="match status" value="1"/>
</dbReference>
<evidence type="ECO:0000259" key="6">
    <source>
        <dbReference type="PROSITE" id="PS50045"/>
    </source>
</evidence>
<dbReference type="Gene3D" id="3.40.50.2300">
    <property type="match status" value="1"/>
</dbReference>
<dbReference type="FunFam" id="3.40.50.300:FF:000006">
    <property type="entry name" value="DNA-binding transcriptional regulator NtrC"/>
    <property type="match status" value="1"/>
</dbReference>
<dbReference type="InterPro" id="IPR025944">
    <property type="entry name" value="Sigma_54_int_dom_CS"/>
</dbReference>
<evidence type="ECO:0000256" key="4">
    <source>
        <dbReference type="ARBA" id="ARBA00023163"/>
    </source>
</evidence>
<dbReference type="InterPro" id="IPR003593">
    <property type="entry name" value="AAA+_ATPase"/>
</dbReference>
<dbReference type="HOGENOM" id="CLU_000445_0_6_4"/>
<keyword evidence="1" id="KW-0547">Nucleotide-binding</keyword>
<dbReference type="STRING" id="582744.Msip34_0230"/>
<evidence type="ECO:0000256" key="5">
    <source>
        <dbReference type="PROSITE-ProRule" id="PRU00169"/>
    </source>
</evidence>
<dbReference type="eggNOG" id="COG2204">
    <property type="taxonomic scope" value="Bacteria"/>
</dbReference>
<sequence length="443" mass="48717">MANPLNCLVVDDEHDIRELIVMTLTRMGLKADSAANLDDAKFMLRQKSYALCLTDMRLPDGNGLDLVRYINQHHAGLPVAVITAYGSADNAVSALKAGAFDYITKPISLQQLRPLVQSALNLPNAAGNVSGPSLVGESTALQQIRATITKLSRNQAPVFISGEAGTGKSLVARLIHQSSSRQSGAFITLDCSAIPEQQLEKEIFGEEDEPGALQKASGGTLFFKEIAALPLASQVRLLRAIQDKSISIPGQRKEETIDVRIISASQRNLTAMMERGQFRQDLYYRLNVIALDLPALRDIPEDIAAISQYLLKRLCQSQKIDVPLIARETQQMLLQHYYPGNVRELETILERALTLHDGRSLQPSDLRLQTESKRVALEIEANGLPLPDYLESIEKQAILNALERTGHNKTAAAKLLGVSFRTLRYRLSKLGLGKDSDGDDDED</sequence>
<dbReference type="PROSITE" id="PS50045">
    <property type="entry name" value="SIGMA54_INTERACT_4"/>
    <property type="match status" value="1"/>
</dbReference>
<dbReference type="AlphaFoldDB" id="C6X8K9"/>
<dbReference type="Pfam" id="PF02954">
    <property type="entry name" value="HTH_8"/>
    <property type="match status" value="1"/>
</dbReference>
<dbReference type="PROSITE" id="PS50110">
    <property type="entry name" value="RESPONSE_REGULATORY"/>
    <property type="match status" value="1"/>
</dbReference>
<keyword evidence="9" id="KW-1185">Reference proteome</keyword>
<dbReference type="SUPFAM" id="SSF52172">
    <property type="entry name" value="CheY-like"/>
    <property type="match status" value="1"/>
</dbReference>
<evidence type="ECO:0000313" key="9">
    <source>
        <dbReference type="Proteomes" id="UP000002743"/>
    </source>
</evidence>
<dbReference type="InterPro" id="IPR002197">
    <property type="entry name" value="HTH_Fis"/>
</dbReference>
<dbReference type="SUPFAM" id="SSF52540">
    <property type="entry name" value="P-loop containing nucleoside triphosphate hydrolases"/>
    <property type="match status" value="1"/>
</dbReference>
<dbReference type="RefSeq" id="WP_015829224.1">
    <property type="nucleotide sequence ID" value="NC_012969.1"/>
</dbReference>
<dbReference type="Pfam" id="PF25601">
    <property type="entry name" value="AAA_lid_14"/>
    <property type="match status" value="1"/>
</dbReference>
<keyword evidence="5" id="KW-0597">Phosphoprotein</keyword>
<dbReference type="InterPro" id="IPR001789">
    <property type="entry name" value="Sig_transdc_resp-reg_receiver"/>
</dbReference>
<dbReference type="Pfam" id="PF00158">
    <property type="entry name" value="Sigma54_activat"/>
    <property type="match status" value="1"/>
</dbReference>
<dbReference type="PROSITE" id="PS00688">
    <property type="entry name" value="SIGMA54_INTERACT_3"/>
    <property type="match status" value="1"/>
</dbReference>
<dbReference type="GO" id="GO:0043565">
    <property type="term" value="F:sequence-specific DNA binding"/>
    <property type="evidence" value="ECO:0007669"/>
    <property type="project" value="InterPro"/>
</dbReference>
<evidence type="ECO:0000256" key="2">
    <source>
        <dbReference type="ARBA" id="ARBA00022840"/>
    </source>
</evidence>
<keyword evidence="3" id="KW-0805">Transcription regulation</keyword>
<reference evidence="9" key="1">
    <citation type="submission" date="2009-07" db="EMBL/GenBank/DDBJ databases">
        <title>Complete sequence of chromosome of Methylovorus sp. SIP3-4.</title>
        <authorList>
            <person name="Lucas S."/>
            <person name="Copeland A."/>
            <person name="Lapidus A."/>
            <person name="Glavina del Rio T."/>
            <person name="Tice H."/>
            <person name="Bruce D."/>
            <person name="Goodwin L."/>
            <person name="Pitluck S."/>
            <person name="Clum A."/>
            <person name="Larimer F."/>
            <person name="Land M."/>
            <person name="Hauser L."/>
            <person name="Kyrpides N."/>
            <person name="Mikhailova N."/>
            <person name="Kayluzhnaya M."/>
            <person name="Chistoserdova L."/>
        </authorList>
    </citation>
    <scope>NUCLEOTIDE SEQUENCE [LARGE SCALE GENOMIC DNA]</scope>
    <source>
        <strain evidence="9">SIP3-4</strain>
    </source>
</reference>
<dbReference type="SMART" id="SM00382">
    <property type="entry name" value="AAA"/>
    <property type="match status" value="1"/>
</dbReference>
<dbReference type="Gene3D" id="3.40.50.300">
    <property type="entry name" value="P-loop containing nucleotide triphosphate hydrolases"/>
    <property type="match status" value="1"/>
</dbReference>
<dbReference type="KEGG" id="mei:Msip34_0230"/>
<dbReference type="PANTHER" id="PTHR32071:SF100">
    <property type="entry name" value="RESPONSE REGULATOR PROTEIN PILR"/>
    <property type="match status" value="1"/>
</dbReference>
<dbReference type="EMBL" id="CP001674">
    <property type="protein sequence ID" value="ACT49479.1"/>
    <property type="molecule type" value="Genomic_DNA"/>
</dbReference>
<dbReference type="OrthoDB" id="5288224at2"/>
<gene>
    <name evidence="8" type="ordered locus">Msip34_0230</name>
</gene>
<evidence type="ECO:0000256" key="3">
    <source>
        <dbReference type="ARBA" id="ARBA00023015"/>
    </source>
</evidence>
<evidence type="ECO:0000313" key="8">
    <source>
        <dbReference type="EMBL" id="ACT49479.1"/>
    </source>
</evidence>
<dbReference type="GO" id="GO:0005524">
    <property type="term" value="F:ATP binding"/>
    <property type="evidence" value="ECO:0007669"/>
    <property type="project" value="UniProtKB-KW"/>
</dbReference>
<dbReference type="Proteomes" id="UP000002743">
    <property type="component" value="Chromosome"/>
</dbReference>
<organism evidence="8 9">
    <name type="scientific">Methylovorus glucosotrophus (strain SIP3-4)</name>
    <dbReference type="NCBI Taxonomy" id="582744"/>
    <lineage>
        <taxon>Bacteria</taxon>
        <taxon>Pseudomonadati</taxon>
        <taxon>Pseudomonadota</taxon>
        <taxon>Betaproteobacteria</taxon>
        <taxon>Nitrosomonadales</taxon>
        <taxon>Methylophilaceae</taxon>
        <taxon>Methylovorus</taxon>
    </lineage>
</organism>
<dbReference type="InterPro" id="IPR009057">
    <property type="entry name" value="Homeodomain-like_sf"/>
</dbReference>
<dbReference type="PRINTS" id="PR01590">
    <property type="entry name" value="HTHFIS"/>
</dbReference>
<reference evidence="8 9" key="2">
    <citation type="journal article" date="2011" name="J. Bacteriol.">
        <title>Genomes of three methylotrophs from a single niche uncover genetic and metabolic divergence of Methylophilaceae.</title>
        <authorList>
            <person name="Lapidus A."/>
            <person name="Clum A."/>
            <person name="Labutti K."/>
            <person name="Kaluzhnaya M.G."/>
            <person name="Lim S."/>
            <person name="Beck D.A."/>
            <person name="Glavina Del Rio T."/>
            <person name="Nolan M."/>
            <person name="Mavromatis K."/>
            <person name="Huntemann M."/>
            <person name="Lucas S."/>
            <person name="Lidstrom M.E."/>
            <person name="Ivanova N."/>
            <person name="Chistoserdova L."/>
        </authorList>
    </citation>
    <scope>NUCLEOTIDE SEQUENCE [LARGE SCALE GENOMIC DNA]</scope>
    <source>
        <strain evidence="8 9">SIP3-4</strain>
    </source>
</reference>
<dbReference type="GO" id="GO:0006355">
    <property type="term" value="P:regulation of DNA-templated transcription"/>
    <property type="evidence" value="ECO:0007669"/>
    <property type="project" value="InterPro"/>
</dbReference>
<accession>C6X8K9</accession>
<dbReference type="InterPro" id="IPR058031">
    <property type="entry name" value="AAA_lid_NorR"/>
</dbReference>
<feature type="modified residue" description="4-aspartylphosphate" evidence="5">
    <location>
        <position position="55"/>
    </location>
</feature>
<dbReference type="GO" id="GO:0000160">
    <property type="term" value="P:phosphorelay signal transduction system"/>
    <property type="evidence" value="ECO:0007669"/>
    <property type="project" value="InterPro"/>
</dbReference>
<evidence type="ECO:0000256" key="1">
    <source>
        <dbReference type="ARBA" id="ARBA00022741"/>
    </source>
</evidence>
<dbReference type="SUPFAM" id="SSF46689">
    <property type="entry name" value="Homeodomain-like"/>
    <property type="match status" value="1"/>
</dbReference>
<proteinExistence type="predicted"/>
<name>C6X8K9_METGS</name>
<dbReference type="InterPro" id="IPR002078">
    <property type="entry name" value="Sigma_54_int"/>
</dbReference>
<feature type="domain" description="Sigma-54 factor interaction" evidence="6">
    <location>
        <begin position="134"/>
        <end position="354"/>
    </location>
</feature>
<evidence type="ECO:0000259" key="7">
    <source>
        <dbReference type="PROSITE" id="PS50110"/>
    </source>
</evidence>
<dbReference type="InterPro" id="IPR027417">
    <property type="entry name" value="P-loop_NTPase"/>
</dbReference>
<protein>
    <submittedName>
        <fullName evidence="8">Two component, sigma54 specific, transcriptional regulator, Fis family</fullName>
    </submittedName>
</protein>
<dbReference type="Pfam" id="PF00072">
    <property type="entry name" value="Response_reg"/>
    <property type="match status" value="1"/>
</dbReference>
<dbReference type="PANTHER" id="PTHR32071">
    <property type="entry name" value="TRANSCRIPTIONAL REGULATORY PROTEIN"/>
    <property type="match status" value="1"/>
</dbReference>
<dbReference type="SMART" id="SM00448">
    <property type="entry name" value="REC"/>
    <property type="match status" value="1"/>
</dbReference>
<feature type="domain" description="Response regulatory" evidence="7">
    <location>
        <begin position="6"/>
        <end position="120"/>
    </location>
</feature>
<dbReference type="Gene3D" id="1.10.8.60">
    <property type="match status" value="1"/>
</dbReference>